<keyword evidence="1" id="KW-1133">Transmembrane helix</keyword>
<dbReference type="Pfam" id="PF01926">
    <property type="entry name" value="MMR_HSR1"/>
    <property type="match status" value="1"/>
</dbReference>
<sequence length="607" mass="66119">MSPTRITGISVKTNGVLRSIVSVDLVDPRCRGMTWQANGKELRAAFPSPPELTESQSMTLRINYRQFFVSNSKDINFTVVELSTQKSLTRNFDGISVKVDAELIVPSQSTEQDVSAFSNVSLQPTTTEILIECPRFRILVIGISGAGKSSLINTAFRVQKDEGQADVASDEAGEHDINKEITCRANQQFVLHDSQGFEGGEANNLAIVENFLKGRGSSVDISEQVHAVWLCLPIPTTGGRVLETGVEKFLKLKTGGKFGKMPLIAVFTKYDLLLESAKRRGGADPEEYAETMLRDACITPFKKYEAKGIPYMAVSSEAVFILSMILKLTVSPDERGHEKTLKDLIELTTAEVGKNLPEVAKIVLGVAQQISPKVKIESSIAVGKRRYWRCLGTSTNFVGKKLKDCLDVIRVDVVTVWAIEDPYNHLSGDAFQALILDLGGDLPDGSAESAGKKLFAGISTAAGLASTGPAAPVLVPVVAVLTLAKWVYDLYQQIPDILTRLMTYVVNLVLVMQLLFLVLAAGKTKISAPLIKRVIEAYHNSDVKVAVQVSIKKYVTESGAFSKMGRDKAFDTVDGLLKKYCESTEISDLTKEILSSNVLAAEQSYAP</sequence>
<feature type="domain" description="G" evidence="2">
    <location>
        <begin position="137"/>
        <end position="213"/>
    </location>
</feature>
<reference evidence="3" key="1">
    <citation type="journal article" date="2016" name="Mol. Biol. Evol.">
        <title>Comparative Genomics of Early-Diverging Mushroom-Forming Fungi Provides Insights into the Origins of Lignocellulose Decay Capabilities.</title>
        <authorList>
            <person name="Nagy L.G."/>
            <person name="Riley R."/>
            <person name="Tritt A."/>
            <person name="Adam C."/>
            <person name="Daum C."/>
            <person name="Floudas D."/>
            <person name="Sun H."/>
            <person name="Yadav J.S."/>
            <person name="Pangilinan J."/>
            <person name="Larsson K.H."/>
            <person name="Matsuura K."/>
            <person name="Barry K."/>
            <person name="Labutti K."/>
            <person name="Kuo R."/>
            <person name="Ohm R.A."/>
            <person name="Bhattacharya S.S."/>
            <person name="Shirouzu T."/>
            <person name="Yoshinaga Y."/>
            <person name="Martin F.M."/>
            <person name="Grigoriev I.V."/>
            <person name="Hibbett D.S."/>
        </authorList>
    </citation>
    <scope>NUCLEOTIDE SEQUENCE [LARGE SCALE GENOMIC DNA]</scope>
    <source>
        <strain evidence="3">CBS 109695</strain>
    </source>
</reference>
<evidence type="ECO:0000256" key="1">
    <source>
        <dbReference type="SAM" id="Phobius"/>
    </source>
</evidence>
<protein>
    <recommendedName>
        <fullName evidence="2">G domain-containing protein</fullName>
    </recommendedName>
</protein>
<dbReference type="EMBL" id="KV418200">
    <property type="protein sequence ID" value="KZP03004.1"/>
    <property type="molecule type" value="Genomic_DNA"/>
</dbReference>
<dbReference type="SUPFAM" id="SSF52540">
    <property type="entry name" value="P-loop containing nucleoside triphosphate hydrolases"/>
    <property type="match status" value="1"/>
</dbReference>
<dbReference type="InterPro" id="IPR027417">
    <property type="entry name" value="P-loop_NTPase"/>
</dbReference>
<dbReference type="GO" id="GO:0005525">
    <property type="term" value="F:GTP binding"/>
    <property type="evidence" value="ECO:0007669"/>
    <property type="project" value="InterPro"/>
</dbReference>
<proteinExistence type="predicted"/>
<dbReference type="InterPro" id="IPR006073">
    <property type="entry name" value="GTP-bd"/>
</dbReference>
<dbReference type="AlphaFoldDB" id="A0A167TJK2"/>
<gene>
    <name evidence="3" type="ORF">FIBSPDRAFT_1055510</name>
</gene>
<feature type="transmembrane region" description="Helical" evidence="1">
    <location>
        <begin position="501"/>
        <end position="522"/>
    </location>
</feature>
<name>A0A167TJK2_9AGAM</name>
<keyword evidence="1" id="KW-0472">Membrane</keyword>
<organism evidence="3">
    <name type="scientific">Athelia psychrophila</name>
    <dbReference type="NCBI Taxonomy" id="1759441"/>
    <lineage>
        <taxon>Eukaryota</taxon>
        <taxon>Fungi</taxon>
        <taxon>Dikarya</taxon>
        <taxon>Basidiomycota</taxon>
        <taxon>Agaricomycotina</taxon>
        <taxon>Agaricomycetes</taxon>
        <taxon>Agaricomycetidae</taxon>
        <taxon>Atheliales</taxon>
        <taxon>Atheliaceae</taxon>
        <taxon>Athelia</taxon>
    </lineage>
</organism>
<dbReference type="OrthoDB" id="391988at2759"/>
<accession>A0A167TJK2</accession>
<evidence type="ECO:0000313" key="3">
    <source>
        <dbReference type="EMBL" id="KZP03004.1"/>
    </source>
</evidence>
<dbReference type="Gene3D" id="3.40.50.300">
    <property type="entry name" value="P-loop containing nucleotide triphosphate hydrolases"/>
    <property type="match status" value="1"/>
</dbReference>
<evidence type="ECO:0000259" key="2">
    <source>
        <dbReference type="Pfam" id="PF01926"/>
    </source>
</evidence>
<keyword evidence="1" id="KW-0812">Transmembrane</keyword>